<dbReference type="GO" id="GO:0016301">
    <property type="term" value="F:kinase activity"/>
    <property type="evidence" value="ECO:0007669"/>
    <property type="project" value="InterPro"/>
</dbReference>
<dbReference type="Pfam" id="PF02661">
    <property type="entry name" value="Fic"/>
    <property type="match status" value="1"/>
</dbReference>
<dbReference type="eggNOG" id="COG3654">
    <property type="taxonomic scope" value="Bacteria"/>
</dbReference>
<dbReference type="InterPro" id="IPR003812">
    <property type="entry name" value="Fido"/>
</dbReference>
<evidence type="ECO:0000313" key="2">
    <source>
        <dbReference type="EMBL" id="KHE74380.1"/>
    </source>
</evidence>
<protein>
    <submittedName>
        <fullName evidence="2">Death-on-curing protein</fullName>
    </submittedName>
</protein>
<dbReference type="NCBIfam" id="TIGR01550">
    <property type="entry name" value="DOC_P1"/>
    <property type="match status" value="1"/>
</dbReference>
<dbReference type="AlphaFoldDB" id="A0A0B0DC94"/>
<evidence type="ECO:0000259" key="1">
    <source>
        <dbReference type="PROSITE" id="PS51459"/>
    </source>
</evidence>
<dbReference type="STRING" id="223184.AS25_05880"/>
<dbReference type="InterPro" id="IPR053737">
    <property type="entry name" value="Type_II_TA_Toxin"/>
</dbReference>
<comment type="caution">
    <text evidence="2">The sequence shown here is derived from an EMBL/GenBank/DDBJ whole genome shotgun (WGS) entry which is preliminary data.</text>
</comment>
<dbReference type="RefSeq" id="WP_035963270.1">
    <property type="nucleotide sequence ID" value="NZ_JAQDQD010000002.1"/>
</dbReference>
<dbReference type="InterPro" id="IPR006440">
    <property type="entry name" value="Doc"/>
</dbReference>
<gene>
    <name evidence="2" type="ORF">AS25_05880</name>
</gene>
<dbReference type="Gene3D" id="1.20.120.1870">
    <property type="entry name" value="Fic/DOC protein, Fido domain"/>
    <property type="match status" value="1"/>
</dbReference>
<organism evidence="2 3">
    <name type="scientific">Kocuria marina</name>
    <dbReference type="NCBI Taxonomy" id="223184"/>
    <lineage>
        <taxon>Bacteria</taxon>
        <taxon>Bacillati</taxon>
        <taxon>Actinomycetota</taxon>
        <taxon>Actinomycetes</taxon>
        <taxon>Micrococcales</taxon>
        <taxon>Micrococcaceae</taxon>
        <taxon>Kocuria</taxon>
    </lineage>
</organism>
<accession>A0A0B0DC94</accession>
<dbReference type="EMBL" id="JROM01000021">
    <property type="protein sequence ID" value="KHE74380.1"/>
    <property type="molecule type" value="Genomic_DNA"/>
</dbReference>
<dbReference type="PANTHER" id="PTHR39426:SF1">
    <property type="entry name" value="HOMOLOGY TO DEATH-ON-CURING PROTEIN OF PHAGE P1"/>
    <property type="match status" value="1"/>
</dbReference>
<dbReference type="Proteomes" id="UP000030664">
    <property type="component" value="Unassembled WGS sequence"/>
</dbReference>
<proteinExistence type="predicted"/>
<sequence>MTAYPDLADALYVIDHFGFHVRDVGLLASALARPATTVFGEDAYAAIELKAAALLESLIRNHALVDGNKRTAWTLMVVFLGLNDYRHDFDTDTAFDLVLAVANDAIPLEESARTLKEHLISWP</sequence>
<name>A0A0B0DC94_9MICC</name>
<feature type="domain" description="Fido" evidence="1">
    <location>
        <begin position="1"/>
        <end position="117"/>
    </location>
</feature>
<reference evidence="2 3" key="1">
    <citation type="submission" date="2014-09" db="EMBL/GenBank/DDBJ databases">
        <title>High-quality draft genome sequence of Kocuria marina SO9-6, an actinobacterium isolated from a copper mine.</title>
        <authorList>
            <person name="Castro D.B."/>
            <person name="Pereira L.B."/>
            <person name="Silva M.V."/>
            <person name="Silva B.P."/>
            <person name="Zanardi B.R."/>
            <person name="Carlos C."/>
            <person name="Belgini D.R."/>
            <person name="Limache E.G."/>
            <person name="Lacerda G.V."/>
            <person name="Nery M.B."/>
            <person name="Gomes M.B."/>
            <person name="Souza S."/>
            <person name="Silva T.M."/>
            <person name="Rodrigues V.D."/>
            <person name="Paulino L.C."/>
            <person name="Vicentini R."/>
            <person name="Ferraz L.F."/>
            <person name="Ottoboni L.M."/>
        </authorList>
    </citation>
    <scope>NUCLEOTIDE SEQUENCE [LARGE SCALE GENOMIC DNA]</scope>
    <source>
        <strain evidence="2 3">SO9-6</strain>
    </source>
</reference>
<evidence type="ECO:0000313" key="3">
    <source>
        <dbReference type="Proteomes" id="UP000030664"/>
    </source>
</evidence>
<dbReference type="PANTHER" id="PTHR39426">
    <property type="entry name" value="HOMOLOGY TO DEATH-ON-CURING PROTEIN OF PHAGE P1"/>
    <property type="match status" value="1"/>
</dbReference>
<dbReference type="PROSITE" id="PS51459">
    <property type="entry name" value="FIDO"/>
    <property type="match status" value="1"/>
</dbReference>